<reference evidence="1 2" key="1">
    <citation type="submission" date="2018-03" db="EMBL/GenBank/DDBJ databases">
        <title>Genomic Encyclopedia of Type Strains, Phase III (KMG-III): the genomes of soil and plant-associated and newly described type strains.</title>
        <authorList>
            <person name="Whitman W."/>
        </authorList>
    </citation>
    <scope>NUCLEOTIDE SEQUENCE [LARGE SCALE GENOMIC DNA]</scope>
    <source>
        <strain evidence="1 2">MWH-P2sevCIIIb</strain>
    </source>
</reference>
<dbReference type="AlphaFoldDB" id="A0A2T0XLB9"/>
<dbReference type="EMBL" id="PVTV01000011">
    <property type="protein sequence ID" value="PRY99712.1"/>
    <property type="molecule type" value="Genomic_DNA"/>
</dbReference>
<sequence length="171" mass="19137">MLNTTSEFDQAEGLRLFMLNRSKRHVSVYIPGSDFDRHKIYQLVRQAMNLRAIDEVSEALLANIPDLDVTATEVIICVNHTSRSITEAYGIIKTLRANADYLSIGVFVLAQNMLQSGKIFENIRQLAAANLDVNINMIGNATIQAVMDQKMISAHASYTNRRLSDHDALIN</sequence>
<organism evidence="1 2">
    <name type="scientific">Jezberella montanilacus</name>
    <dbReference type="NCBI Taxonomy" id="323426"/>
    <lineage>
        <taxon>Bacteria</taxon>
        <taxon>Pseudomonadati</taxon>
        <taxon>Pseudomonadota</taxon>
        <taxon>Betaproteobacteria</taxon>
        <taxon>Burkholderiales</taxon>
        <taxon>Alcaligenaceae</taxon>
        <taxon>Jezberella</taxon>
    </lineage>
</organism>
<dbReference type="Proteomes" id="UP000238308">
    <property type="component" value="Unassembled WGS sequence"/>
</dbReference>
<proteinExistence type="predicted"/>
<keyword evidence="2" id="KW-1185">Reference proteome</keyword>
<name>A0A2T0XLB9_9BURK</name>
<gene>
    <name evidence="1" type="ORF">BCM14_1165</name>
</gene>
<protein>
    <submittedName>
        <fullName evidence="1">Uncharacterized protein</fullName>
    </submittedName>
</protein>
<evidence type="ECO:0000313" key="1">
    <source>
        <dbReference type="EMBL" id="PRY99712.1"/>
    </source>
</evidence>
<accession>A0A2T0XLB9</accession>
<comment type="caution">
    <text evidence="1">The sequence shown here is derived from an EMBL/GenBank/DDBJ whole genome shotgun (WGS) entry which is preliminary data.</text>
</comment>
<dbReference type="RefSeq" id="WP_106226977.1">
    <property type="nucleotide sequence ID" value="NZ_PVTV01000011.1"/>
</dbReference>
<evidence type="ECO:0000313" key="2">
    <source>
        <dbReference type="Proteomes" id="UP000238308"/>
    </source>
</evidence>